<dbReference type="SUPFAM" id="SSF116734">
    <property type="entry name" value="DNA methylase specificity domain"/>
    <property type="match status" value="1"/>
</dbReference>
<dbReference type="InterPro" id="IPR000055">
    <property type="entry name" value="Restrct_endonuc_typeI_TRD"/>
</dbReference>
<dbReference type="GO" id="GO:0004519">
    <property type="term" value="F:endonuclease activity"/>
    <property type="evidence" value="ECO:0007669"/>
    <property type="project" value="UniProtKB-KW"/>
</dbReference>
<feature type="domain" description="Type I restriction modification DNA specificity" evidence="4">
    <location>
        <begin position="69"/>
        <end position="164"/>
    </location>
</feature>
<dbReference type="EMBL" id="JBHGCJ010000022">
    <property type="protein sequence ID" value="MFG6111512.1"/>
    <property type="molecule type" value="Genomic_DNA"/>
</dbReference>
<comment type="similarity">
    <text evidence="1">Belongs to the type-I restriction system S methylase family.</text>
</comment>
<name>A0ABW7D2S3_9GAMM</name>
<sequence>MNTLTRIALLGDVANIRQGHPFRGAIAAVPEGPVQVIQLKNLGADGLQEREHLLRTALRTRKPPDWVQDQDVLIAARGNHALAMLLHNPPESTVCSPHLYVLRVSTPDLLPAFLAWQLSQRAAQAYLRQQAAGSRQQSLRKTAVAQLPVHVPPVVQQRRIVSIATAAQAERRCLEGLIQIRQQEIAVVAEQMLQGGGA</sequence>
<gene>
    <name evidence="5" type="ORF">ACEU0G_001849</name>
</gene>
<dbReference type="Proteomes" id="UP001605261">
    <property type="component" value="Unassembled WGS sequence"/>
</dbReference>
<protein>
    <submittedName>
        <fullName evidence="5">Restriction endonuclease subunit S</fullName>
        <ecNumber evidence="5">3.1.21.-</ecNumber>
    </submittedName>
</protein>
<dbReference type="PANTHER" id="PTHR30408">
    <property type="entry name" value="TYPE-1 RESTRICTION ENZYME ECOKI SPECIFICITY PROTEIN"/>
    <property type="match status" value="1"/>
</dbReference>
<evidence type="ECO:0000256" key="2">
    <source>
        <dbReference type="ARBA" id="ARBA00022747"/>
    </source>
</evidence>
<dbReference type="Pfam" id="PF01420">
    <property type="entry name" value="Methylase_S"/>
    <property type="match status" value="1"/>
</dbReference>
<evidence type="ECO:0000313" key="5">
    <source>
        <dbReference type="EMBL" id="MFG6111512.1"/>
    </source>
</evidence>
<reference evidence="5 6" key="1">
    <citation type="submission" date="2024-09" db="EMBL/GenBank/DDBJ databases">
        <authorList>
            <consortium name="All-Russian atlas of soil microorganisms"/>
            <consortium name="as a basis for the search for new antimicrobial producers and enzymes with unique properties"/>
            <person name="Sokolova E.A."/>
            <person name="Voronina E.N."/>
        </authorList>
    </citation>
    <scope>NUCLEOTIDE SEQUENCE [LARGE SCALE GENOMIC DNA]</scope>
    <source>
        <strain evidence="5 6">AF-22b-331.1</strain>
    </source>
</reference>
<keyword evidence="6" id="KW-1185">Reference proteome</keyword>
<evidence type="ECO:0000256" key="3">
    <source>
        <dbReference type="ARBA" id="ARBA00023125"/>
    </source>
</evidence>
<evidence type="ECO:0000313" key="6">
    <source>
        <dbReference type="Proteomes" id="UP001605261"/>
    </source>
</evidence>
<dbReference type="InterPro" id="IPR052021">
    <property type="entry name" value="Type-I_RS_S_subunit"/>
</dbReference>
<proteinExistence type="inferred from homology"/>
<keyword evidence="5" id="KW-0255">Endonuclease</keyword>
<keyword evidence="3" id="KW-0238">DNA-binding</keyword>
<dbReference type="RefSeq" id="WP_259208778.1">
    <property type="nucleotide sequence ID" value="NZ_JBHGCJ010000022.1"/>
</dbReference>
<dbReference type="InterPro" id="IPR044946">
    <property type="entry name" value="Restrct_endonuc_typeI_TRD_sf"/>
</dbReference>
<dbReference type="EC" id="3.1.21.-" evidence="5"/>
<dbReference type="PANTHER" id="PTHR30408:SF12">
    <property type="entry name" value="TYPE I RESTRICTION ENZYME MJAVIII SPECIFICITY SUBUNIT"/>
    <property type="match status" value="1"/>
</dbReference>
<keyword evidence="5" id="KW-0540">Nuclease</keyword>
<evidence type="ECO:0000256" key="1">
    <source>
        <dbReference type="ARBA" id="ARBA00010923"/>
    </source>
</evidence>
<keyword evidence="2" id="KW-0680">Restriction system</keyword>
<keyword evidence="5" id="KW-0378">Hydrolase</keyword>
<dbReference type="GO" id="GO:0016787">
    <property type="term" value="F:hydrolase activity"/>
    <property type="evidence" value="ECO:0007669"/>
    <property type="project" value="UniProtKB-KW"/>
</dbReference>
<accession>A0ABW7D2S3</accession>
<organism evidence="5 6">
    <name type="scientific">Stenotrophomonas nematodicola</name>
    <dbReference type="NCBI Taxonomy" id="2656746"/>
    <lineage>
        <taxon>Bacteria</taxon>
        <taxon>Pseudomonadati</taxon>
        <taxon>Pseudomonadota</taxon>
        <taxon>Gammaproteobacteria</taxon>
        <taxon>Lysobacterales</taxon>
        <taxon>Lysobacteraceae</taxon>
        <taxon>Stenotrophomonas</taxon>
    </lineage>
</organism>
<dbReference type="Gene3D" id="3.90.220.20">
    <property type="entry name" value="DNA methylase specificity domains"/>
    <property type="match status" value="1"/>
</dbReference>
<comment type="caution">
    <text evidence="5">The sequence shown here is derived from an EMBL/GenBank/DDBJ whole genome shotgun (WGS) entry which is preliminary data.</text>
</comment>
<evidence type="ECO:0000259" key="4">
    <source>
        <dbReference type="Pfam" id="PF01420"/>
    </source>
</evidence>